<dbReference type="AlphaFoldDB" id="A0A124FG48"/>
<dbReference type="NCBIfam" id="TIGR01297">
    <property type="entry name" value="CDF"/>
    <property type="match status" value="1"/>
</dbReference>
<sequence>MERHEEIKKGAWIGILGNTVLAVLKILVGLLTGSYAILADGIDTSTDIFTSFVILLSSRISGKPPDETHPYGHERAETIASKIISFVMFYAGASLLVESVKRLVKQEFSLELTLTAFIVVGISVAGKTFLFLYKLSLGKRLKSSATISDALNMRNDIMISGTVLAGMVAMKTFGWWWLDSLLAIFVSIMILRTSFSVFYEAAYELMDGMKRTELDMYDDIFAVLERFPNVHNPHRVRIRKVGTRHFIEMDIEVDGKMSVKDAHELTVKIRKEMLKRRDDIEDVTIHVEPLGNVEEEGFGLKKGEKK</sequence>
<dbReference type="InterPro" id="IPR036837">
    <property type="entry name" value="Cation_efflux_CTD_sf"/>
</dbReference>
<evidence type="ECO:0000313" key="10">
    <source>
        <dbReference type="EMBL" id="KUK23514.1"/>
    </source>
</evidence>
<dbReference type="PANTHER" id="PTHR43840">
    <property type="entry name" value="MITOCHONDRIAL METAL TRANSPORTER 1-RELATED"/>
    <property type="match status" value="1"/>
</dbReference>
<dbReference type="InterPro" id="IPR027469">
    <property type="entry name" value="Cation_efflux_TMD_sf"/>
</dbReference>
<keyword evidence="6 7" id="KW-0472">Membrane</keyword>
<comment type="subcellular location">
    <subcellularLocation>
        <location evidence="1">Membrane</location>
        <topology evidence="1">Multi-pass membrane protein</topology>
    </subcellularLocation>
</comment>
<protein>
    <submittedName>
        <fullName evidence="10">Cation diffusion facilitator family transporter</fullName>
    </submittedName>
</protein>
<evidence type="ECO:0000313" key="11">
    <source>
        <dbReference type="Proteomes" id="UP000058636"/>
    </source>
</evidence>
<dbReference type="PANTHER" id="PTHR43840:SF50">
    <property type="entry name" value="MANGANESE EFFLUX SYSTEM PROTEIN MNES"/>
    <property type="match status" value="1"/>
</dbReference>
<dbReference type="PATRIC" id="fig|93930.3.peg.1183"/>
<evidence type="ECO:0000256" key="4">
    <source>
        <dbReference type="ARBA" id="ARBA00022692"/>
    </source>
</evidence>
<feature type="transmembrane region" description="Helical" evidence="7">
    <location>
        <begin position="12"/>
        <end position="38"/>
    </location>
</feature>
<dbReference type="Pfam" id="PF16916">
    <property type="entry name" value="ZT_dimer"/>
    <property type="match status" value="1"/>
</dbReference>
<dbReference type="EMBL" id="LGFG01000019">
    <property type="protein sequence ID" value="KUK23514.1"/>
    <property type="molecule type" value="Genomic_DNA"/>
</dbReference>
<evidence type="ECO:0000256" key="1">
    <source>
        <dbReference type="ARBA" id="ARBA00004141"/>
    </source>
</evidence>
<dbReference type="FunFam" id="3.30.70.1350:FF:000015">
    <property type="entry name" value="Cation diffusion facilitator family transporter"/>
    <property type="match status" value="1"/>
</dbReference>
<dbReference type="Pfam" id="PF01545">
    <property type="entry name" value="Cation_efflux"/>
    <property type="match status" value="1"/>
</dbReference>
<evidence type="ECO:0000256" key="7">
    <source>
        <dbReference type="SAM" id="Phobius"/>
    </source>
</evidence>
<feature type="transmembrane region" description="Helical" evidence="7">
    <location>
        <begin position="157"/>
        <end position="176"/>
    </location>
</feature>
<dbReference type="InterPro" id="IPR058533">
    <property type="entry name" value="Cation_efflux_TM"/>
</dbReference>
<gene>
    <name evidence="10" type="ORF">XD57_0398</name>
</gene>
<proteinExistence type="inferred from homology"/>
<dbReference type="GO" id="GO:0008324">
    <property type="term" value="F:monoatomic cation transmembrane transporter activity"/>
    <property type="evidence" value="ECO:0007669"/>
    <property type="project" value="InterPro"/>
</dbReference>
<comment type="caution">
    <text evidence="10">The sequence shown here is derived from an EMBL/GenBank/DDBJ whole genome shotgun (WGS) entry which is preliminary data.</text>
</comment>
<reference evidence="10 11" key="1">
    <citation type="journal article" date="2015" name="MBio">
        <title>Genome-Resolved Metagenomic Analysis Reveals Roles for Candidate Phyla and Other Microbial Community Members in Biogeochemical Transformations in Oil Reservoirs.</title>
        <authorList>
            <person name="Hu P."/>
            <person name="Tom L."/>
            <person name="Singh A."/>
            <person name="Thomas B.C."/>
            <person name="Baker B.J."/>
            <person name="Piceno Y.M."/>
            <person name="Andersen G.L."/>
            <person name="Banfield J.F."/>
        </authorList>
    </citation>
    <scope>NUCLEOTIDE SEQUENCE [LARGE SCALE GENOMIC DNA]</scope>
    <source>
        <strain evidence="10">46_26</strain>
    </source>
</reference>
<dbReference type="OMA" id="VHIRMEN"/>
<evidence type="ECO:0000259" key="8">
    <source>
        <dbReference type="Pfam" id="PF01545"/>
    </source>
</evidence>
<evidence type="ECO:0000256" key="6">
    <source>
        <dbReference type="ARBA" id="ARBA00023136"/>
    </source>
</evidence>
<feature type="domain" description="Cation efflux protein cytoplasmic" evidence="9">
    <location>
        <begin position="215"/>
        <end position="289"/>
    </location>
</feature>
<evidence type="ECO:0000256" key="3">
    <source>
        <dbReference type="ARBA" id="ARBA00022448"/>
    </source>
</evidence>
<dbReference type="SUPFAM" id="SSF160240">
    <property type="entry name" value="Cation efflux protein cytoplasmic domain-like"/>
    <property type="match status" value="1"/>
</dbReference>
<evidence type="ECO:0000259" key="9">
    <source>
        <dbReference type="Pfam" id="PF16916"/>
    </source>
</evidence>
<evidence type="ECO:0000256" key="5">
    <source>
        <dbReference type="ARBA" id="ARBA00022989"/>
    </source>
</evidence>
<dbReference type="InterPro" id="IPR002524">
    <property type="entry name" value="Cation_efflux"/>
</dbReference>
<dbReference type="InterPro" id="IPR027470">
    <property type="entry name" value="Cation_efflux_CTD"/>
</dbReference>
<dbReference type="SUPFAM" id="SSF161111">
    <property type="entry name" value="Cation efflux protein transmembrane domain-like"/>
    <property type="match status" value="1"/>
</dbReference>
<dbReference type="RefSeq" id="WP_011942754.1">
    <property type="nucleotide sequence ID" value="NZ_DAITJQ010000001.1"/>
</dbReference>
<dbReference type="Gene3D" id="1.20.1510.10">
    <property type="entry name" value="Cation efflux protein transmembrane domain"/>
    <property type="match status" value="1"/>
</dbReference>
<feature type="transmembrane region" description="Helical" evidence="7">
    <location>
        <begin position="182"/>
        <end position="202"/>
    </location>
</feature>
<dbReference type="GO" id="GO:0016020">
    <property type="term" value="C:membrane"/>
    <property type="evidence" value="ECO:0007669"/>
    <property type="project" value="UniProtKB-SubCell"/>
</dbReference>
<keyword evidence="3" id="KW-0813">Transport</keyword>
<feature type="transmembrane region" description="Helical" evidence="7">
    <location>
        <begin position="112"/>
        <end position="136"/>
    </location>
</feature>
<dbReference type="FunFam" id="1.20.1510.10:FF:000006">
    <property type="entry name" value="Divalent cation efflux transporter"/>
    <property type="match status" value="1"/>
</dbReference>
<feature type="transmembrane region" description="Helical" evidence="7">
    <location>
        <begin position="83"/>
        <end position="100"/>
    </location>
</feature>
<dbReference type="Proteomes" id="UP000058636">
    <property type="component" value="Unassembled WGS sequence"/>
</dbReference>
<feature type="domain" description="Cation efflux protein transmembrane" evidence="8">
    <location>
        <begin position="12"/>
        <end position="206"/>
    </location>
</feature>
<dbReference type="InterPro" id="IPR050291">
    <property type="entry name" value="CDF_Transporter"/>
</dbReference>
<name>A0A124FG48_9THEM</name>
<dbReference type="Gene3D" id="3.30.70.1350">
    <property type="entry name" value="Cation efflux protein, cytoplasmic domain"/>
    <property type="match status" value="1"/>
</dbReference>
<accession>A0A124FG48</accession>
<keyword evidence="4 7" id="KW-0812">Transmembrane</keyword>
<evidence type="ECO:0000256" key="2">
    <source>
        <dbReference type="ARBA" id="ARBA00008114"/>
    </source>
</evidence>
<organism evidence="10 11">
    <name type="scientific">Thermotoga petrophila</name>
    <dbReference type="NCBI Taxonomy" id="93929"/>
    <lineage>
        <taxon>Bacteria</taxon>
        <taxon>Thermotogati</taxon>
        <taxon>Thermotogota</taxon>
        <taxon>Thermotogae</taxon>
        <taxon>Thermotogales</taxon>
        <taxon>Thermotogaceae</taxon>
        <taxon>Thermotoga</taxon>
    </lineage>
</organism>
<comment type="similarity">
    <text evidence="2">Belongs to the cation diffusion facilitator (CDF) transporter (TC 2.A.4) family.</text>
</comment>
<keyword evidence="5 7" id="KW-1133">Transmembrane helix</keyword>